<keyword evidence="1" id="KW-0732">Signal</keyword>
<dbReference type="Proteomes" id="UP001285441">
    <property type="component" value="Unassembled WGS sequence"/>
</dbReference>
<keyword evidence="3" id="KW-1185">Reference proteome</keyword>
<evidence type="ECO:0008006" key="4">
    <source>
        <dbReference type="Google" id="ProtNLM"/>
    </source>
</evidence>
<name>A0AAE0P747_9PEZI</name>
<reference evidence="2" key="1">
    <citation type="journal article" date="2023" name="Mol. Phylogenet. Evol.">
        <title>Genome-scale phylogeny and comparative genomics of the fungal order Sordariales.</title>
        <authorList>
            <person name="Hensen N."/>
            <person name="Bonometti L."/>
            <person name="Westerberg I."/>
            <person name="Brannstrom I.O."/>
            <person name="Guillou S."/>
            <person name="Cros-Aarteil S."/>
            <person name="Calhoun S."/>
            <person name="Haridas S."/>
            <person name="Kuo A."/>
            <person name="Mondo S."/>
            <person name="Pangilinan J."/>
            <person name="Riley R."/>
            <person name="LaButti K."/>
            <person name="Andreopoulos B."/>
            <person name="Lipzen A."/>
            <person name="Chen C."/>
            <person name="Yan M."/>
            <person name="Daum C."/>
            <person name="Ng V."/>
            <person name="Clum A."/>
            <person name="Steindorff A."/>
            <person name="Ohm R.A."/>
            <person name="Martin F."/>
            <person name="Silar P."/>
            <person name="Natvig D.O."/>
            <person name="Lalanne C."/>
            <person name="Gautier V."/>
            <person name="Ament-Velasquez S.L."/>
            <person name="Kruys A."/>
            <person name="Hutchinson M.I."/>
            <person name="Powell A.J."/>
            <person name="Barry K."/>
            <person name="Miller A.N."/>
            <person name="Grigoriev I.V."/>
            <person name="Debuchy R."/>
            <person name="Gladieux P."/>
            <person name="Hiltunen Thoren M."/>
            <person name="Johannesson H."/>
        </authorList>
    </citation>
    <scope>NUCLEOTIDE SEQUENCE</scope>
    <source>
        <strain evidence="2">CBS 232.78</strain>
    </source>
</reference>
<evidence type="ECO:0000313" key="3">
    <source>
        <dbReference type="Proteomes" id="UP001285441"/>
    </source>
</evidence>
<comment type="caution">
    <text evidence="2">The sequence shown here is derived from an EMBL/GenBank/DDBJ whole genome shotgun (WGS) entry which is preliminary data.</text>
</comment>
<accession>A0AAE0P747</accession>
<proteinExistence type="predicted"/>
<dbReference type="PANTHER" id="PTHR39599">
    <property type="entry name" value="GPI-ANCHORED PROTEIN (EUROFUNG)-RELATED-RELATED"/>
    <property type="match status" value="1"/>
</dbReference>
<dbReference type="PANTHER" id="PTHR39599:SF1">
    <property type="entry name" value="GPI-ANCHORED PROTEIN (EUROFUNG)"/>
    <property type="match status" value="1"/>
</dbReference>
<organism evidence="2 3">
    <name type="scientific">Podospora didyma</name>
    <dbReference type="NCBI Taxonomy" id="330526"/>
    <lineage>
        <taxon>Eukaryota</taxon>
        <taxon>Fungi</taxon>
        <taxon>Dikarya</taxon>
        <taxon>Ascomycota</taxon>
        <taxon>Pezizomycotina</taxon>
        <taxon>Sordariomycetes</taxon>
        <taxon>Sordariomycetidae</taxon>
        <taxon>Sordariales</taxon>
        <taxon>Podosporaceae</taxon>
        <taxon>Podospora</taxon>
    </lineage>
</organism>
<reference evidence="2" key="2">
    <citation type="submission" date="2023-06" db="EMBL/GenBank/DDBJ databases">
        <authorList>
            <consortium name="Lawrence Berkeley National Laboratory"/>
            <person name="Haridas S."/>
            <person name="Hensen N."/>
            <person name="Bonometti L."/>
            <person name="Westerberg I."/>
            <person name="Brannstrom I.O."/>
            <person name="Guillou S."/>
            <person name="Cros-Aarteil S."/>
            <person name="Calhoun S."/>
            <person name="Kuo A."/>
            <person name="Mondo S."/>
            <person name="Pangilinan J."/>
            <person name="Riley R."/>
            <person name="LaButti K."/>
            <person name="Andreopoulos B."/>
            <person name="Lipzen A."/>
            <person name="Chen C."/>
            <person name="Yanf M."/>
            <person name="Daum C."/>
            <person name="Ng V."/>
            <person name="Clum A."/>
            <person name="Steindorff A."/>
            <person name="Ohm R."/>
            <person name="Martin F."/>
            <person name="Silar P."/>
            <person name="Natvig D."/>
            <person name="Lalanne C."/>
            <person name="Gautier V."/>
            <person name="Ament-velasquez S.L."/>
            <person name="Kruys A."/>
            <person name="Hutchinson M.I."/>
            <person name="Powell A.J."/>
            <person name="Barry K."/>
            <person name="Miller A.N."/>
            <person name="Grigoriev I.V."/>
            <person name="Debuchy R."/>
            <person name="Gladieux P."/>
            <person name="Thoren M.H."/>
            <person name="Johannesson H."/>
        </authorList>
    </citation>
    <scope>NUCLEOTIDE SEQUENCE</scope>
    <source>
        <strain evidence="2">CBS 232.78</strain>
    </source>
</reference>
<dbReference type="EMBL" id="JAULSW010000001">
    <property type="protein sequence ID" value="KAK3394527.1"/>
    <property type="molecule type" value="Genomic_DNA"/>
</dbReference>
<feature type="signal peptide" evidence="1">
    <location>
        <begin position="1"/>
        <end position="33"/>
    </location>
</feature>
<sequence>MVSRLLLSRRGGYPGLWAVLLVVLATASTTVYANQQQPFWPVQTAAPLAKRQGCLANFFSCADLGPTFNGVCCQSGQRCAVDASNNPACCPQNAVCTGTAPGSFVPPTTTAASFVPNPYFSFPYLATYFANAGDCSAAVTQCGSNYAACTAQLAGAGGYGVTIVVPGGAGTTITGGGVNYGPASATSICNSLAQAACHGLQASMCTLTATSTNGFSFGNGATNAAARPTAGCVGLAGAMAIGAMGLGIVNAF</sequence>
<feature type="chain" id="PRO_5042255738" description="GPI-anchored protein" evidence="1">
    <location>
        <begin position="34"/>
        <end position="252"/>
    </location>
</feature>
<evidence type="ECO:0000256" key="1">
    <source>
        <dbReference type="SAM" id="SignalP"/>
    </source>
</evidence>
<gene>
    <name evidence="2" type="ORF">B0H63DRAFT_517649</name>
</gene>
<protein>
    <recommendedName>
        <fullName evidence="4">GPI-anchored protein</fullName>
    </recommendedName>
</protein>
<evidence type="ECO:0000313" key="2">
    <source>
        <dbReference type="EMBL" id="KAK3394527.1"/>
    </source>
</evidence>
<dbReference type="AlphaFoldDB" id="A0AAE0P747"/>